<dbReference type="OrthoDB" id="6452874at2"/>
<dbReference type="EMBL" id="MCAS01000013">
    <property type="protein sequence ID" value="RKF46164.1"/>
    <property type="molecule type" value="Genomic_DNA"/>
</dbReference>
<keyword evidence="1" id="KW-0472">Membrane</keyword>
<accession>A0A420GLP0</accession>
<evidence type="ECO:0000256" key="1">
    <source>
        <dbReference type="SAM" id="Phobius"/>
    </source>
</evidence>
<comment type="caution">
    <text evidence="2">The sequence shown here is derived from an EMBL/GenBank/DDBJ whole genome shotgun (WGS) entry which is preliminary data.</text>
</comment>
<feature type="transmembrane region" description="Helical" evidence="1">
    <location>
        <begin position="141"/>
        <end position="163"/>
    </location>
</feature>
<keyword evidence="1" id="KW-0812">Transmembrane</keyword>
<dbReference type="Proteomes" id="UP000283709">
    <property type="component" value="Unassembled WGS sequence"/>
</dbReference>
<reference evidence="2 3" key="1">
    <citation type="submission" date="2016-07" db="EMBL/GenBank/DDBJ databases">
        <title>Genome analysis of Burkholderia fungorum ES3-20.</title>
        <authorList>
            <person name="Xu D."/>
            <person name="Yao R."/>
            <person name="Zheng S."/>
        </authorList>
    </citation>
    <scope>NUCLEOTIDE SEQUENCE [LARGE SCALE GENOMIC DNA]</scope>
    <source>
        <strain evidence="2 3">ES3-20</strain>
    </source>
</reference>
<dbReference type="AlphaFoldDB" id="A0A420GLP0"/>
<proteinExistence type="predicted"/>
<evidence type="ECO:0000313" key="2">
    <source>
        <dbReference type="EMBL" id="RKF46164.1"/>
    </source>
</evidence>
<sequence>MITEAAKTPATQLLRGSINNLRKSRRSQDFFFTNADREKMGATAIAAGLAGLGGIATGLAGMATDTREEADLLEFELDGKPIKAWVWSSVFKEGDEVEVVVERLGDTWQAFGLRRLNDKIVALHPHCSRGRYAHYKNTIRWWIIISAILILTGGIITSGFSLFDDGIKAALSMLMFFVLVVGSGFLVISGFIAYRMASKMMGFVQLAEGIFQAFGWNDVKNIDLPAITKKSKQPGDPGALGVLYFRY</sequence>
<gene>
    <name evidence="2" type="ORF">BCY88_25085</name>
</gene>
<name>A0A420GLP0_9BURK</name>
<dbReference type="NCBIfam" id="NF041560">
    <property type="entry name" value="T6SS_Burk_ExIF"/>
    <property type="match status" value="1"/>
</dbReference>
<feature type="transmembrane region" description="Helical" evidence="1">
    <location>
        <begin position="169"/>
        <end position="194"/>
    </location>
</feature>
<dbReference type="InterPro" id="IPR048130">
    <property type="entry name" value="T6SS_ExIF-like"/>
</dbReference>
<organism evidence="2 3">
    <name type="scientific">Paraburkholderia fungorum</name>
    <dbReference type="NCBI Taxonomy" id="134537"/>
    <lineage>
        <taxon>Bacteria</taxon>
        <taxon>Pseudomonadati</taxon>
        <taxon>Pseudomonadota</taxon>
        <taxon>Betaproteobacteria</taxon>
        <taxon>Burkholderiales</taxon>
        <taxon>Burkholderiaceae</taxon>
        <taxon>Paraburkholderia</taxon>
    </lineage>
</organism>
<keyword evidence="1" id="KW-1133">Transmembrane helix</keyword>
<evidence type="ECO:0000313" key="3">
    <source>
        <dbReference type="Proteomes" id="UP000283709"/>
    </source>
</evidence>
<dbReference type="RefSeq" id="WP_120345106.1">
    <property type="nucleotide sequence ID" value="NZ_MCAS01000013.1"/>
</dbReference>
<protein>
    <submittedName>
        <fullName evidence="2">Uncharacterized protein</fullName>
    </submittedName>
</protein>